<protein>
    <recommendedName>
        <fullName evidence="4">DUF4280 domain-containing protein</fullName>
    </recommendedName>
</protein>
<keyword evidence="1" id="KW-0812">Transmembrane</keyword>
<keyword evidence="1" id="KW-0472">Membrane</keyword>
<proteinExistence type="predicted"/>
<gene>
    <name evidence="2" type="ORF">J5A58_08365</name>
</gene>
<evidence type="ECO:0000313" key="2">
    <source>
        <dbReference type="EMBL" id="QUB76761.1"/>
    </source>
</evidence>
<sequence>MSGYLASGETYVICTNAIAGSSRQLTVVSCRRDNLTNVKWGSKGKVLLVDVDTHISQDFPCQTKWNSIVSKTLERGFMGIGILAGAAMVGMMIPGPGWLVAGVCVGIVAGAALLGAWEGGLFDTDKCQCNKLLNPCFWEHAHQTVKFNKKLAITHYAVLHCKEGGVLLPFPSKDAADAAAAVIRNWNIVNMSLNGIVSAAGGFFTGSGLILKPIPTLIGLAVGTIIDKKFGADLFALATSAESYGLRALNESDDNQIYKNMNRDGTSEDLNPNITLKKDNNTPDSGFSSWLPSTILSSQKQFKVDFKGQSSTLNNAIANSQQGGSNAGNQDITNIMKDYRYRSIYTNSSGNHRGMNNPSRHTTAMGRANHLATWDKYSSIAEKMTFVSPFISTFIQEEVRVIAADKALKGAADSLTIYSQKY</sequence>
<keyword evidence="3" id="KW-1185">Reference proteome</keyword>
<dbReference type="Proteomes" id="UP000682195">
    <property type="component" value="Chromosome 2"/>
</dbReference>
<dbReference type="RefSeq" id="WP_211808606.1">
    <property type="nucleotide sequence ID" value="NZ_CP072362.1"/>
</dbReference>
<feature type="transmembrane region" description="Helical" evidence="1">
    <location>
        <begin position="99"/>
        <end position="117"/>
    </location>
</feature>
<dbReference type="EMBL" id="CP072362">
    <property type="protein sequence ID" value="QUB76761.1"/>
    <property type="molecule type" value="Genomic_DNA"/>
</dbReference>
<keyword evidence="1" id="KW-1133">Transmembrane helix</keyword>
<accession>A0ABX7XT57</accession>
<organism evidence="2 3">
    <name type="scientific">Prevotella melaninogenica</name>
    <dbReference type="NCBI Taxonomy" id="28132"/>
    <lineage>
        <taxon>Bacteria</taxon>
        <taxon>Pseudomonadati</taxon>
        <taxon>Bacteroidota</taxon>
        <taxon>Bacteroidia</taxon>
        <taxon>Bacteroidales</taxon>
        <taxon>Prevotellaceae</taxon>
        <taxon>Prevotella</taxon>
    </lineage>
</organism>
<evidence type="ECO:0008006" key="4">
    <source>
        <dbReference type="Google" id="ProtNLM"/>
    </source>
</evidence>
<evidence type="ECO:0000313" key="3">
    <source>
        <dbReference type="Proteomes" id="UP000682195"/>
    </source>
</evidence>
<reference evidence="2 3" key="1">
    <citation type="submission" date="2021-03" db="EMBL/GenBank/DDBJ databases">
        <title>Human Oral Microbial Genomes.</title>
        <authorList>
            <person name="Johnston C.D."/>
            <person name="Chen T."/>
            <person name="Dewhirst F.E."/>
        </authorList>
    </citation>
    <scope>NUCLEOTIDE SEQUENCE [LARGE SCALE GENOMIC DNA]</scope>
    <source>
        <strain evidence="2 3">F0054</strain>
    </source>
</reference>
<feature type="transmembrane region" description="Helical" evidence="1">
    <location>
        <begin position="76"/>
        <end position="93"/>
    </location>
</feature>
<evidence type="ECO:0000256" key="1">
    <source>
        <dbReference type="SAM" id="Phobius"/>
    </source>
</evidence>
<name>A0ABX7XT57_9BACT</name>